<dbReference type="AlphaFoldDB" id="A0A7U7G656"/>
<sequence>MRMRSLIRALCPCLDETAFFTIYGYVLASGYEPHYTR</sequence>
<gene>
    <name evidence="1" type="ORF">SACS_1149</name>
</gene>
<reference evidence="1 2" key="2">
    <citation type="journal article" date="2014" name="PLoS ONE">
        <title>Evolution of mitochondria reconstructed from the energy metabolism of living bacteria.</title>
        <authorList>
            <person name="Degli Esposti M."/>
            <person name="Chouaia B."/>
            <person name="Comandatore F."/>
            <person name="Crotti E."/>
            <person name="Sassera D."/>
            <person name="Lievens P.M."/>
            <person name="Daffonchio D."/>
            <person name="Bandi C."/>
        </authorList>
    </citation>
    <scope>NUCLEOTIDE SEQUENCE [LARGE SCALE GENOMIC DNA]</scope>
    <source>
        <strain evidence="2">AM169</strain>
    </source>
</reference>
<name>A0A7U7G656_9PROT</name>
<reference evidence="1 2" key="1">
    <citation type="journal article" date="2014" name="Genome Biol. Evol.">
        <title>Acetic acid bacteria genomes reveal functional traits for adaptation to life in insect guts.</title>
        <authorList>
            <person name="Chouaia B."/>
            <person name="Gaiarsa S."/>
            <person name="Crotti E."/>
            <person name="Comandatore F."/>
            <person name="Degli Esposti M."/>
            <person name="Ricci I."/>
            <person name="Alma A."/>
            <person name="Favia G."/>
            <person name="Bandi C."/>
            <person name="Daffonchio D."/>
        </authorList>
    </citation>
    <scope>NUCLEOTIDE SEQUENCE [LARGE SCALE GENOMIC DNA]</scope>
    <source>
        <strain evidence="2">AM169</strain>
    </source>
</reference>
<dbReference type="Proteomes" id="UP000027590">
    <property type="component" value="Unassembled WGS sequence"/>
</dbReference>
<proteinExistence type="predicted"/>
<comment type="caution">
    <text evidence="1">The sequence shown here is derived from an EMBL/GenBank/DDBJ whole genome shotgun (WGS) entry which is preliminary data.</text>
</comment>
<organism evidence="1 2">
    <name type="scientific">Parasaccharibacter apium</name>
    <dbReference type="NCBI Taxonomy" id="1510841"/>
    <lineage>
        <taxon>Bacteria</taxon>
        <taxon>Pseudomonadati</taxon>
        <taxon>Pseudomonadota</taxon>
        <taxon>Alphaproteobacteria</taxon>
        <taxon>Acetobacterales</taxon>
        <taxon>Acetobacteraceae</taxon>
        <taxon>Parasaccharibacter</taxon>
    </lineage>
</organism>
<evidence type="ECO:0000313" key="2">
    <source>
        <dbReference type="Proteomes" id="UP000027590"/>
    </source>
</evidence>
<accession>A0A7U7G656</accession>
<dbReference type="EMBL" id="CBLY010000006">
    <property type="protein sequence ID" value="CDG33887.1"/>
    <property type="molecule type" value="Genomic_DNA"/>
</dbReference>
<evidence type="ECO:0000313" key="1">
    <source>
        <dbReference type="EMBL" id="CDG33887.1"/>
    </source>
</evidence>
<protein>
    <submittedName>
        <fullName evidence="1">Uncharacterized protein</fullName>
    </submittedName>
</protein>